<proteinExistence type="predicted"/>
<name>A0ABP7RVD8_9BACT</name>
<gene>
    <name evidence="3" type="ORF">GCM10022408_12730</name>
</gene>
<evidence type="ECO:0000313" key="3">
    <source>
        <dbReference type="EMBL" id="GAA4002726.1"/>
    </source>
</evidence>
<dbReference type="Gene3D" id="2.160.20.120">
    <property type="match status" value="1"/>
</dbReference>
<accession>A0ABP7RVD8</accession>
<reference evidence="4" key="1">
    <citation type="journal article" date="2019" name="Int. J. Syst. Evol. Microbiol.">
        <title>The Global Catalogue of Microorganisms (GCM) 10K type strain sequencing project: providing services to taxonomists for standard genome sequencing and annotation.</title>
        <authorList>
            <consortium name="The Broad Institute Genomics Platform"/>
            <consortium name="The Broad Institute Genome Sequencing Center for Infectious Disease"/>
            <person name="Wu L."/>
            <person name="Ma J."/>
        </authorList>
    </citation>
    <scope>NUCLEOTIDE SEQUENCE [LARGE SCALE GENOMIC DNA]</scope>
    <source>
        <strain evidence="4">JCM 17224</strain>
    </source>
</reference>
<feature type="signal peptide" evidence="1">
    <location>
        <begin position="1"/>
        <end position="24"/>
    </location>
</feature>
<comment type="caution">
    <text evidence="3">The sequence shown here is derived from an EMBL/GenBank/DDBJ whole genome shotgun (WGS) entry which is preliminary data.</text>
</comment>
<dbReference type="RefSeq" id="WP_345071764.1">
    <property type="nucleotide sequence ID" value="NZ_BAABDJ010000007.1"/>
</dbReference>
<dbReference type="PANTHER" id="PTHR39200">
    <property type="entry name" value="HYPOTHETICAL EXPORTED PROTEIN"/>
    <property type="match status" value="1"/>
</dbReference>
<dbReference type="EMBL" id="BAABDJ010000007">
    <property type="protein sequence ID" value="GAA4002726.1"/>
    <property type="molecule type" value="Genomic_DNA"/>
</dbReference>
<keyword evidence="4" id="KW-1185">Reference proteome</keyword>
<feature type="chain" id="PRO_5045392590" evidence="1">
    <location>
        <begin position="25"/>
        <end position="237"/>
    </location>
</feature>
<evidence type="ECO:0000313" key="4">
    <source>
        <dbReference type="Proteomes" id="UP001500567"/>
    </source>
</evidence>
<protein>
    <submittedName>
        <fullName evidence="3">Head GIN domain-containing protein</fullName>
    </submittedName>
</protein>
<feature type="domain" description="Putative auto-transporter adhesin head GIN" evidence="2">
    <location>
        <begin position="35"/>
        <end position="222"/>
    </location>
</feature>
<evidence type="ECO:0000256" key="1">
    <source>
        <dbReference type="SAM" id="SignalP"/>
    </source>
</evidence>
<keyword evidence="1" id="KW-0732">Signal</keyword>
<dbReference type="PANTHER" id="PTHR39200:SF1">
    <property type="entry name" value="AUTO-TRANSPORTER ADHESIN HEAD GIN DOMAIN-CONTAINING PROTEIN-RELATED"/>
    <property type="match status" value="1"/>
</dbReference>
<dbReference type="InterPro" id="IPR021255">
    <property type="entry name" value="DUF2807"/>
</dbReference>
<dbReference type="Proteomes" id="UP001500567">
    <property type="component" value="Unassembled WGS sequence"/>
</dbReference>
<sequence length="237" mass="24508">MKTRYSFSLALLLALLAPVFQSMAAGRETREVASFTQVSLGNSVTVVVVQGSPQKVEVEGTAEDLAHLETTVRDQRLRINTVRETNRMSSYRFKSNITVYVTAPVITGLSVSGSGTLKAAAGVNSTELSLSLSGSGRVEVGTVQATTLHSSIAGSGSIVIGKGTITQHEVSISGSGSLKAADVRAETGRVSISGSGDCFLNATRTLEASIIGSGDVHVTGNPKVNSSVVGSGRVHRS</sequence>
<evidence type="ECO:0000259" key="2">
    <source>
        <dbReference type="Pfam" id="PF10988"/>
    </source>
</evidence>
<organism evidence="3 4">
    <name type="scientific">Hymenobacter fastidiosus</name>
    <dbReference type="NCBI Taxonomy" id="486264"/>
    <lineage>
        <taxon>Bacteria</taxon>
        <taxon>Pseudomonadati</taxon>
        <taxon>Bacteroidota</taxon>
        <taxon>Cytophagia</taxon>
        <taxon>Cytophagales</taxon>
        <taxon>Hymenobacteraceae</taxon>
        <taxon>Hymenobacter</taxon>
    </lineage>
</organism>
<dbReference type="Pfam" id="PF10988">
    <property type="entry name" value="DUF2807"/>
    <property type="match status" value="1"/>
</dbReference>